<evidence type="ECO:0000256" key="3">
    <source>
        <dbReference type="ARBA" id="ARBA00022475"/>
    </source>
</evidence>
<dbReference type="EMBL" id="JBHUGF010000014">
    <property type="protein sequence ID" value="MFD1992815.1"/>
    <property type="molecule type" value="Genomic_DNA"/>
</dbReference>
<evidence type="ECO:0000256" key="5">
    <source>
        <dbReference type="ARBA" id="ARBA00022989"/>
    </source>
</evidence>
<feature type="transmembrane region" description="Helical" evidence="7">
    <location>
        <begin position="45"/>
        <end position="65"/>
    </location>
</feature>
<comment type="caution">
    <text evidence="9">The sequence shown here is derived from an EMBL/GenBank/DDBJ whole genome shotgun (WGS) entry which is preliminary data.</text>
</comment>
<feature type="transmembrane region" description="Helical" evidence="7">
    <location>
        <begin position="204"/>
        <end position="223"/>
    </location>
</feature>
<gene>
    <name evidence="9" type="ORF">ACFSGI_22810</name>
</gene>
<proteinExistence type="predicted"/>
<evidence type="ECO:0000313" key="9">
    <source>
        <dbReference type="EMBL" id="MFD1992815.1"/>
    </source>
</evidence>
<dbReference type="InterPro" id="IPR011701">
    <property type="entry name" value="MFS"/>
</dbReference>
<feature type="transmembrane region" description="Helical" evidence="7">
    <location>
        <begin position="324"/>
        <end position="344"/>
    </location>
</feature>
<keyword evidence="6 7" id="KW-0472">Membrane</keyword>
<feature type="transmembrane region" description="Helical" evidence="7">
    <location>
        <begin position="77"/>
        <end position="103"/>
    </location>
</feature>
<keyword evidence="4 7" id="KW-0812">Transmembrane</keyword>
<feature type="transmembrane region" description="Helical" evidence="7">
    <location>
        <begin position="156"/>
        <end position="174"/>
    </location>
</feature>
<reference evidence="10" key="1">
    <citation type="journal article" date="2019" name="Int. J. Syst. Evol. Microbiol.">
        <title>The Global Catalogue of Microorganisms (GCM) 10K type strain sequencing project: providing services to taxonomists for standard genome sequencing and annotation.</title>
        <authorList>
            <consortium name="The Broad Institute Genomics Platform"/>
            <consortium name="The Broad Institute Genome Sequencing Center for Infectious Disease"/>
            <person name="Wu L."/>
            <person name="Ma J."/>
        </authorList>
    </citation>
    <scope>NUCLEOTIDE SEQUENCE [LARGE SCALE GENOMIC DNA]</scope>
    <source>
        <strain evidence="10">CGMCC 1.15067</strain>
    </source>
</reference>
<evidence type="ECO:0000256" key="1">
    <source>
        <dbReference type="ARBA" id="ARBA00004651"/>
    </source>
</evidence>
<organism evidence="9 10">
    <name type="scientific">Paenibacillus nicotianae</name>
    <dbReference type="NCBI Taxonomy" id="1526551"/>
    <lineage>
        <taxon>Bacteria</taxon>
        <taxon>Bacillati</taxon>
        <taxon>Bacillota</taxon>
        <taxon>Bacilli</taxon>
        <taxon>Bacillales</taxon>
        <taxon>Paenibacillaceae</taxon>
        <taxon>Paenibacillus</taxon>
    </lineage>
</organism>
<evidence type="ECO:0000256" key="7">
    <source>
        <dbReference type="SAM" id="Phobius"/>
    </source>
</evidence>
<dbReference type="InterPro" id="IPR020846">
    <property type="entry name" value="MFS_dom"/>
</dbReference>
<dbReference type="SUPFAM" id="SSF103473">
    <property type="entry name" value="MFS general substrate transporter"/>
    <property type="match status" value="1"/>
</dbReference>
<feature type="transmembrane region" description="Helical" evidence="7">
    <location>
        <begin position="350"/>
        <end position="369"/>
    </location>
</feature>
<keyword evidence="5 7" id="KW-1133">Transmembrane helix</keyword>
<feature type="transmembrane region" description="Helical" evidence="7">
    <location>
        <begin position="292"/>
        <end position="312"/>
    </location>
</feature>
<dbReference type="InterPro" id="IPR050189">
    <property type="entry name" value="MFS_Efflux_Transporters"/>
</dbReference>
<evidence type="ECO:0000256" key="6">
    <source>
        <dbReference type="ARBA" id="ARBA00023136"/>
    </source>
</evidence>
<dbReference type="PANTHER" id="PTHR43124">
    <property type="entry name" value="PURINE EFFLUX PUMP PBUE"/>
    <property type="match status" value="1"/>
</dbReference>
<dbReference type="Pfam" id="PF07690">
    <property type="entry name" value="MFS_1"/>
    <property type="match status" value="1"/>
</dbReference>
<feature type="domain" description="Major facilitator superfamily (MFS) profile" evidence="8">
    <location>
        <begin position="5"/>
        <end position="377"/>
    </location>
</feature>
<evidence type="ECO:0000256" key="2">
    <source>
        <dbReference type="ARBA" id="ARBA00022448"/>
    </source>
</evidence>
<keyword evidence="10" id="KW-1185">Reference proteome</keyword>
<name>A0ABW4V2R3_9BACL</name>
<dbReference type="PANTHER" id="PTHR43124:SF3">
    <property type="entry name" value="CHLORAMPHENICOL EFFLUX PUMP RV0191"/>
    <property type="match status" value="1"/>
</dbReference>
<evidence type="ECO:0000259" key="8">
    <source>
        <dbReference type="PROSITE" id="PS50850"/>
    </source>
</evidence>
<evidence type="ECO:0000256" key="4">
    <source>
        <dbReference type="ARBA" id="ARBA00022692"/>
    </source>
</evidence>
<comment type="subcellular location">
    <subcellularLocation>
        <location evidence="1">Cell membrane</location>
        <topology evidence="1">Multi-pass membrane protein</topology>
    </subcellularLocation>
</comment>
<feature type="transmembrane region" description="Helical" evidence="7">
    <location>
        <begin position="235"/>
        <end position="255"/>
    </location>
</feature>
<feature type="transmembrane region" description="Helical" evidence="7">
    <location>
        <begin position="7"/>
        <end position="25"/>
    </location>
</feature>
<dbReference type="PROSITE" id="PS50850">
    <property type="entry name" value="MFS"/>
    <property type="match status" value="1"/>
</dbReference>
<dbReference type="Proteomes" id="UP001597403">
    <property type="component" value="Unassembled WGS sequence"/>
</dbReference>
<keyword evidence="3" id="KW-1003">Cell membrane</keyword>
<dbReference type="InterPro" id="IPR036259">
    <property type="entry name" value="MFS_trans_sf"/>
</dbReference>
<accession>A0ABW4V2R3</accession>
<dbReference type="RefSeq" id="WP_204826948.1">
    <property type="nucleotide sequence ID" value="NZ_JBHUGF010000014.1"/>
</dbReference>
<dbReference type="Gene3D" id="1.20.1250.20">
    <property type="entry name" value="MFS general substrate transporter like domains"/>
    <property type="match status" value="2"/>
</dbReference>
<protein>
    <submittedName>
        <fullName evidence="9">MFS transporter</fullName>
    </submittedName>
</protein>
<sequence>MNAKKIIFPGIAMIAVCYTLGRYSFGLFLPEISNSLSLSTTDAGWISSVMYIAYCLALLTAPWLIHKWGHYQVIRLSGISVVVGIAGVALAPNALIVTLSLFFAGLSTGWISPALGNAASTELAVADRDRGNVWINSGTSFGMVLSGPIALLFTEYWRLSYGLFAVIALVTLYWNSKNIPHRHPVASSTMEAPHKLKLFEPHSLALFVGSLLIGSSSAIYWTFSRSFLTVEQGLSYTTAIWFWIVMGISGMVAGGSGKWINRLGLSTSYRLGMFMMNMGIIVLIVPSVGFNFASAILFGISFIFLSCICIVWSTRVYPKQPSMGISFSFLMIGAGQFVGALVAGSVIDRFSYSVGFVIFAGLGLVGLLLKIKTNTTE</sequence>
<feature type="transmembrane region" description="Helical" evidence="7">
    <location>
        <begin position="267"/>
        <end position="286"/>
    </location>
</feature>
<keyword evidence="2" id="KW-0813">Transport</keyword>
<evidence type="ECO:0000313" key="10">
    <source>
        <dbReference type="Proteomes" id="UP001597403"/>
    </source>
</evidence>